<proteinExistence type="predicted"/>
<reference evidence="5 6" key="1">
    <citation type="submission" date="2016-07" db="EMBL/GenBank/DDBJ databases">
        <title>Whole-genome of two Shewanella species isolated from a digestive organ of sea cucumber Apostichopus japonicus Selenka 1867.</title>
        <authorList>
            <person name="Hong H.-H."/>
            <person name="Choi H."/>
            <person name="Cheon S."/>
            <person name="Oh J.-S."/>
            <person name="Lee H.-G."/>
            <person name="Park C."/>
        </authorList>
    </citation>
    <scope>NUCLEOTIDE SEQUENCE [LARGE SCALE GENOMIC DNA]</scope>
    <source>
        <strain evidence="5 6">CSB03KR</strain>
    </source>
</reference>
<dbReference type="Pfam" id="PF00990">
    <property type="entry name" value="GGDEF"/>
    <property type="match status" value="1"/>
</dbReference>
<dbReference type="InterPro" id="IPR001789">
    <property type="entry name" value="Sig_transdc_resp-reg_receiver"/>
</dbReference>
<evidence type="ECO:0000256" key="1">
    <source>
        <dbReference type="ARBA" id="ARBA00001946"/>
    </source>
</evidence>
<evidence type="ECO:0000259" key="3">
    <source>
        <dbReference type="PROSITE" id="PS50110"/>
    </source>
</evidence>
<accession>A0A1E5IUX9</accession>
<dbReference type="PANTHER" id="PTHR46663">
    <property type="entry name" value="DIGUANYLATE CYCLASE DGCT-RELATED"/>
    <property type="match status" value="1"/>
</dbReference>
<dbReference type="GO" id="GO:0000160">
    <property type="term" value="P:phosphorelay signal transduction system"/>
    <property type="evidence" value="ECO:0007669"/>
    <property type="project" value="InterPro"/>
</dbReference>
<dbReference type="EMBL" id="MCBT01000023">
    <property type="protein sequence ID" value="OEG74350.1"/>
    <property type="molecule type" value="Genomic_DNA"/>
</dbReference>
<dbReference type="OrthoDB" id="9812260at2"/>
<dbReference type="InterPro" id="IPR043128">
    <property type="entry name" value="Rev_trsase/Diguanyl_cyclase"/>
</dbReference>
<dbReference type="SMART" id="SM00448">
    <property type="entry name" value="REC"/>
    <property type="match status" value="1"/>
</dbReference>
<dbReference type="SUPFAM" id="SSF52172">
    <property type="entry name" value="CheY-like"/>
    <property type="match status" value="1"/>
</dbReference>
<dbReference type="CDD" id="cd01949">
    <property type="entry name" value="GGDEF"/>
    <property type="match status" value="1"/>
</dbReference>
<feature type="domain" description="GGDEF" evidence="4">
    <location>
        <begin position="161"/>
        <end position="289"/>
    </location>
</feature>
<comment type="caution">
    <text evidence="2">Lacks conserved residue(s) required for the propagation of feature annotation.</text>
</comment>
<sequence>MEQLPVVLVVDGASEACHSVCQFLTGQYRLLTADTVEQCLIAAMQKPELILLNMALLDDSDISVWQQLKSNPETQNIPVLALVNDDGEGLTMLDSGAADFVCKPIQAVILKARVATHIQLQSQGNKLNFLALHDQLTGLYNRHFLVERAHQSLSKIQRHQTALSIVLLDLDGFRHINDFNGHHVGDLVLQIVSKLLQESFRKEDVVARMGGEEFVILMESGIEEALDKTESVRQLLQNLKPMGLPLTGSFGVVNVNADNLDFSHLMLLADEAVYKAKADGRNCIVCYDQGHYLSQTTH</sequence>
<dbReference type="Gene3D" id="3.30.70.270">
    <property type="match status" value="1"/>
</dbReference>
<feature type="domain" description="Response regulatory" evidence="3">
    <location>
        <begin position="6"/>
        <end position="118"/>
    </location>
</feature>
<dbReference type="Gene3D" id="3.40.50.2300">
    <property type="match status" value="1"/>
</dbReference>
<dbReference type="AlphaFoldDB" id="A0A1E5IUX9"/>
<evidence type="ECO:0000259" key="4">
    <source>
        <dbReference type="PROSITE" id="PS50887"/>
    </source>
</evidence>
<gene>
    <name evidence="5" type="ORF">BEL05_08395</name>
</gene>
<dbReference type="GO" id="GO:0003824">
    <property type="term" value="F:catalytic activity"/>
    <property type="evidence" value="ECO:0007669"/>
    <property type="project" value="UniProtKB-ARBA"/>
</dbReference>
<dbReference type="InterPro" id="IPR011006">
    <property type="entry name" value="CheY-like_superfamily"/>
</dbReference>
<dbReference type="NCBIfam" id="TIGR00254">
    <property type="entry name" value="GGDEF"/>
    <property type="match status" value="1"/>
</dbReference>
<dbReference type="Proteomes" id="UP000095230">
    <property type="component" value="Unassembled WGS sequence"/>
</dbReference>
<evidence type="ECO:0000313" key="5">
    <source>
        <dbReference type="EMBL" id="OEG74350.1"/>
    </source>
</evidence>
<name>A0A1E5IUX9_SHECO</name>
<comment type="cofactor">
    <cofactor evidence="1">
        <name>Mg(2+)</name>
        <dbReference type="ChEBI" id="CHEBI:18420"/>
    </cofactor>
</comment>
<evidence type="ECO:0000256" key="2">
    <source>
        <dbReference type="PROSITE-ProRule" id="PRU00169"/>
    </source>
</evidence>
<dbReference type="InterPro" id="IPR000160">
    <property type="entry name" value="GGDEF_dom"/>
</dbReference>
<dbReference type="SUPFAM" id="SSF55073">
    <property type="entry name" value="Nucleotide cyclase"/>
    <property type="match status" value="1"/>
</dbReference>
<dbReference type="PROSITE" id="PS50110">
    <property type="entry name" value="RESPONSE_REGULATORY"/>
    <property type="match status" value="1"/>
</dbReference>
<dbReference type="InterPro" id="IPR029787">
    <property type="entry name" value="Nucleotide_cyclase"/>
</dbReference>
<dbReference type="PROSITE" id="PS50887">
    <property type="entry name" value="GGDEF"/>
    <property type="match status" value="1"/>
</dbReference>
<dbReference type="PANTHER" id="PTHR46663:SF2">
    <property type="entry name" value="GGDEF DOMAIN-CONTAINING PROTEIN"/>
    <property type="match status" value="1"/>
</dbReference>
<dbReference type="SMART" id="SM00267">
    <property type="entry name" value="GGDEF"/>
    <property type="match status" value="1"/>
</dbReference>
<dbReference type="RefSeq" id="WP_069670912.1">
    <property type="nucleotide sequence ID" value="NZ_JBHOHD010000020.1"/>
</dbReference>
<dbReference type="InterPro" id="IPR052163">
    <property type="entry name" value="DGC-Regulatory_Protein"/>
</dbReference>
<evidence type="ECO:0000313" key="6">
    <source>
        <dbReference type="Proteomes" id="UP000095230"/>
    </source>
</evidence>
<comment type="caution">
    <text evidence="5">The sequence shown here is derived from an EMBL/GenBank/DDBJ whole genome shotgun (WGS) entry which is preliminary data.</text>
</comment>
<dbReference type="STRING" id="23.BEL05_08395"/>
<protein>
    <submittedName>
        <fullName evidence="5">Diguanylate cyclase response regulator</fullName>
    </submittedName>
</protein>
<dbReference type="FunFam" id="3.30.70.270:FF:000001">
    <property type="entry name" value="Diguanylate cyclase domain protein"/>
    <property type="match status" value="1"/>
</dbReference>
<organism evidence="5 6">
    <name type="scientific">Shewanella colwelliana</name>
    <name type="common">Alteromonas colwelliana</name>
    <dbReference type="NCBI Taxonomy" id="23"/>
    <lineage>
        <taxon>Bacteria</taxon>
        <taxon>Pseudomonadati</taxon>
        <taxon>Pseudomonadota</taxon>
        <taxon>Gammaproteobacteria</taxon>
        <taxon>Alteromonadales</taxon>
        <taxon>Shewanellaceae</taxon>
        <taxon>Shewanella</taxon>
    </lineage>
</organism>